<dbReference type="Pfam" id="PF11146">
    <property type="entry name" value="DUF2905"/>
    <property type="match status" value="1"/>
</dbReference>
<dbReference type="RefSeq" id="WP_126351332.1">
    <property type="nucleotide sequence ID" value="NZ_CP086380.1"/>
</dbReference>
<dbReference type="PANTHER" id="PTHR36443:SF1">
    <property type="entry name" value="BSR5223 PROTEIN"/>
    <property type="match status" value="1"/>
</dbReference>
<feature type="transmembrane region" description="Helical" evidence="1">
    <location>
        <begin position="53"/>
        <end position="73"/>
    </location>
</feature>
<evidence type="ECO:0000313" key="2">
    <source>
        <dbReference type="EMBL" id="RTR29421.1"/>
    </source>
</evidence>
<dbReference type="Proteomes" id="UP000277766">
    <property type="component" value="Unassembled WGS sequence"/>
</dbReference>
<keyword evidence="1" id="KW-0812">Transmembrane</keyword>
<name>A0A431W1Q8_9DEIO</name>
<evidence type="ECO:0000256" key="1">
    <source>
        <dbReference type="SAM" id="Phobius"/>
    </source>
</evidence>
<evidence type="ECO:0000313" key="3">
    <source>
        <dbReference type="Proteomes" id="UP000277766"/>
    </source>
</evidence>
<keyword evidence="1" id="KW-0472">Membrane</keyword>
<dbReference type="OrthoDB" id="4749304at2"/>
<dbReference type="InterPro" id="IPR021320">
    <property type="entry name" value="DUF2905"/>
</dbReference>
<gene>
    <name evidence="2" type="ORF">EJ104_03255</name>
</gene>
<keyword evidence="1" id="KW-1133">Transmembrane helix</keyword>
<dbReference type="EMBL" id="RXPE01000004">
    <property type="protein sequence ID" value="RTR29421.1"/>
    <property type="molecule type" value="Genomic_DNA"/>
</dbReference>
<keyword evidence="3" id="KW-1185">Reference proteome</keyword>
<dbReference type="AlphaFoldDB" id="A0A431W1Q8"/>
<protein>
    <submittedName>
        <fullName evidence="2">DUF2905 domain-containing protein</fullName>
    </submittedName>
</protein>
<organism evidence="2 3">
    <name type="scientific">Deinococcus radiophilus</name>
    <dbReference type="NCBI Taxonomy" id="32062"/>
    <lineage>
        <taxon>Bacteria</taxon>
        <taxon>Thermotogati</taxon>
        <taxon>Deinococcota</taxon>
        <taxon>Deinococci</taxon>
        <taxon>Deinococcales</taxon>
        <taxon>Deinococcaceae</taxon>
        <taxon>Deinococcus</taxon>
    </lineage>
</organism>
<reference evidence="2 3" key="1">
    <citation type="submission" date="2018-12" db="EMBL/GenBank/DDBJ databases">
        <title>Deinococcus radiophilus ATCC 27603 genome sequencing and assembly.</title>
        <authorList>
            <person name="Maclea K.S."/>
            <person name="Maynard C.R."/>
        </authorList>
    </citation>
    <scope>NUCLEOTIDE SEQUENCE [LARGE SCALE GENOMIC DNA]</scope>
    <source>
        <strain evidence="2 3">ATCC 27603</strain>
    </source>
</reference>
<accession>A0A431W1Q8</accession>
<sequence>MSDFPRLMVLLGLVLVGLGLLWAYSPGTLKTLFGWFGHLPGDTRYQNGNTFVFVPWVSMLAISLVLSLLSALLRMFR</sequence>
<proteinExistence type="predicted"/>
<comment type="caution">
    <text evidence="2">The sequence shown here is derived from an EMBL/GenBank/DDBJ whole genome shotgun (WGS) entry which is preliminary data.</text>
</comment>
<dbReference type="PANTHER" id="PTHR36443">
    <property type="entry name" value="BSR5223 PROTEIN"/>
    <property type="match status" value="1"/>
</dbReference>